<evidence type="ECO:0000313" key="3">
    <source>
        <dbReference type="Proteomes" id="UP001215598"/>
    </source>
</evidence>
<feature type="signal peptide" evidence="1">
    <location>
        <begin position="1"/>
        <end position="22"/>
    </location>
</feature>
<keyword evidence="1" id="KW-0732">Signal</keyword>
<reference evidence="2" key="1">
    <citation type="submission" date="2023-03" db="EMBL/GenBank/DDBJ databases">
        <title>Massive genome expansion in bonnet fungi (Mycena s.s.) driven by repeated elements and novel gene families across ecological guilds.</title>
        <authorList>
            <consortium name="Lawrence Berkeley National Laboratory"/>
            <person name="Harder C.B."/>
            <person name="Miyauchi S."/>
            <person name="Viragh M."/>
            <person name="Kuo A."/>
            <person name="Thoen E."/>
            <person name="Andreopoulos B."/>
            <person name="Lu D."/>
            <person name="Skrede I."/>
            <person name="Drula E."/>
            <person name="Henrissat B."/>
            <person name="Morin E."/>
            <person name="Kohler A."/>
            <person name="Barry K."/>
            <person name="LaButti K."/>
            <person name="Morin E."/>
            <person name="Salamov A."/>
            <person name="Lipzen A."/>
            <person name="Mereny Z."/>
            <person name="Hegedus B."/>
            <person name="Baldrian P."/>
            <person name="Stursova M."/>
            <person name="Weitz H."/>
            <person name="Taylor A."/>
            <person name="Grigoriev I.V."/>
            <person name="Nagy L.G."/>
            <person name="Martin F."/>
            <person name="Kauserud H."/>
        </authorList>
    </citation>
    <scope>NUCLEOTIDE SEQUENCE</scope>
    <source>
        <strain evidence="2">CBHHK182m</strain>
    </source>
</reference>
<dbReference type="Proteomes" id="UP001215598">
    <property type="component" value="Unassembled WGS sequence"/>
</dbReference>
<accession>A0AAD7MIU8</accession>
<gene>
    <name evidence="2" type="ORF">B0H16DRAFT_1739489</name>
</gene>
<keyword evidence="3" id="KW-1185">Reference proteome</keyword>
<proteinExistence type="predicted"/>
<sequence>MQLSTFHRLLLSTLLAIPSAKAFAVVLNNDCGFGTPTIVQNGQIVAVASTPGGDAVAFINPTFFPVEILGSRLTPFIQVSTDFFSECPGVGTICANASSCNTGDATCPGAADIGVTFCSDTI</sequence>
<evidence type="ECO:0000256" key="1">
    <source>
        <dbReference type="SAM" id="SignalP"/>
    </source>
</evidence>
<dbReference type="EMBL" id="JARKIB010000254">
    <property type="protein sequence ID" value="KAJ7719298.1"/>
    <property type="molecule type" value="Genomic_DNA"/>
</dbReference>
<organism evidence="2 3">
    <name type="scientific">Mycena metata</name>
    <dbReference type="NCBI Taxonomy" id="1033252"/>
    <lineage>
        <taxon>Eukaryota</taxon>
        <taxon>Fungi</taxon>
        <taxon>Dikarya</taxon>
        <taxon>Basidiomycota</taxon>
        <taxon>Agaricomycotina</taxon>
        <taxon>Agaricomycetes</taxon>
        <taxon>Agaricomycetidae</taxon>
        <taxon>Agaricales</taxon>
        <taxon>Marasmiineae</taxon>
        <taxon>Mycenaceae</taxon>
        <taxon>Mycena</taxon>
    </lineage>
</organism>
<evidence type="ECO:0008006" key="4">
    <source>
        <dbReference type="Google" id="ProtNLM"/>
    </source>
</evidence>
<comment type="caution">
    <text evidence="2">The sequence shown here is derived from an EMBL/GenBank/DDBJ whole genome shotgun (WGS) entry which is preliminary data.</text>
</comment>
<dbReference type="AlphaFoldDB" id="A0AAD7MIU8"/>
<name>A0AAD7MIU8_9AGAR</name>
<protein>
    <recommendedName>
        <fullName evidence="4">Thaumatin-like protein</fullName>
    </recommendedName>
</protein>
<evidence type="ECO:0000313" key="2">
    <source>
        <dbReference type="EMBL" id="KAJ7719298.1"/>
    </source>
</evidence>
<feature type="chain" id="PRO_5042257144" description="Thaumatin-like protein" evidence="1">
    <location>
        <begin position="23"/>
        <end position="122"/>
    </location>
</feature>